<evidence type="ECO:0000256" key="5">
    <source>
        <dbReference type="ARBA" id="ARBA00022692"/>
    </source>
</evidence>
<evidence type="ECO:0000313" key="10">
    <source>
        <dbReference type="EMBL" id="TDX52669.1"/>
    </source>
</evidence>
<dbReference type="GO" id="GO:0015562">
    <property type="term" value="F:efflux transmembrane transporter activity"/>
    <property type="evidence" value="ECO:0007669"/>
    <property type="project" value="InterPro"/>
</dbReference>
<dbReference type="InterPro" id="IPR003423">
    <property type="entry name" value="OMP_efflux"/>
</dbReference>
<dbReference type="Proteomes" id="UP000295832">
    <property type="component" value="Unassembled WGS sequence"/>
</dbReference>
<sequence length="443" mass="50095">MRNKLVILTVICILFTTVGSYAAEENGKIVLTKEEAIEIGLKQNPEIIKIKQELEIAKDKVKEARAGFLPKLNLSSSYTRLGEEPENPIMEGLISEGIFSSTQSAESSLNSYSFKLDLNQPLYNGGRTTATYEQAKKGLEIAKLKASQKRQEIKEEILNKYYGVLKAKKMVEVSEQNINKISRYVEIAKANREVGIFTNTDVLQARVNLYRAKQGLLKAKNGLKLTKLSLKNALNLENDVEVTVNEELKWEDIELNRLEVKEYAFSHRPDLKLLELSEDKVELGVKLAKSSRYPTLNLFGNYNTTDDSFTVSDGDWQVGLMLNYNLFDGGAKSSKIKQATKELEKFETTKEESIDAIELEIESSLLKISEAKQSIQLMQLSLTEAKENLKETELKYKEGIVTSFDVLNAQTTLQEVKTDYYEAIYDYNLEMANLERAMGKAVN</sequence>
<dbReference type="GO" id="GO:1990281">
    <property type="term" value="C:efflux pump complex"/>
    <property type="evidence" value="ECO:0007669"/>
    <property type="project" value="TreeGrafter"/>
</dbReference>
<evidence type="ECO:0000256" key="8">
    <source>
        <dbReference type="SAM" id="Coils"/>
    </source>
</evidence>
<evidence type="ECO:0000256" key="2">
    <source>
        <dbReference type="ARBA" id="ARBA00007613"/>
    </source>
</evidence>
<accession>A0A4R8HA25</accession>
<feature type="signal peptide" evidence="9">
    <location>
        <begin position="1"/>
        <end position="22"/>
    </location>
</feature>
<comment type="caution">
    <text evidence="10">The sequence shown here is derived from an EMBL/GenBank/DDBJ whole genome shotgun (WGS) entry which is preliminary data.</text>
</comment>
<keyword evidence="8" id="KW-0175">Coiled coil</keyword>
<evidence type="ECO:0000256" key="4">
    <source>
        <dbReference type="ARBA" id="ARBA00022452"/>
    </source>
</evidence>
<keyword evidence="5" id="KW-0812">Transmembrane</keyword>
<keyword evidence="6" id="KW-0472">Membrane</keyword>
<protein>
    <submittedName>
        <fullName evidence="10">TolC family type I secretion outer membrane protein</fullName>
    </submittedName>
</protein>
<dbReference type="GO" id="GO:0009279">
    <property type="term" value="C:cell outer membrane"/>
    <property type="evidence" value="ECO:0007669"/>
    <property type="project" value="UniProtKB-SubCell"/>
</dbReference>
<name>A0A4R8HA25_9FIRM</name>
<dbReference type="SUPFAM" id="SSF56954">
    <property type="entry name" value="Outer membrane efflux proteins (OEP)"/>
    <property type="match status" value="1"/>
</dbReference>
<evidence type="ECO:0000256" key="6">
    <source>
        <dbReference type="ARBA" id="ARBA00023136"/>
    </source>
</evidence>
<dbReference type="InterPro" id="IPR051906">
    <property type="entry name" value="TolC-like"/>
</dbReference>
<keyword evidence="11" id="KW-1185">Reference proteome</keyword>
<dbReference type="STRING" id="926561.GCA_000379025_00284"/>
<keyword evidence="9" id="KW-0732">Signal</keyword>
<comment type="subcellular location">
    <subcellularLocation>
        <location evidence="1">Cell outer membrane</location>
    </subcellularLocation>
</comment>
<keyword evidence="3" id="KW-0813">Transport</keyword>
<feature type="chain" id="PRO_5020979126" evidence="9">
    <location>
        <begin position="23"/>
        <end position="443"/>
    </location>
</feature>
<evidence type="ECO:0000256" key="3">
    <source>
        <dbReference type="ARBA" id="ARBA00022448"/>
    </source>
</evidence>
<comment type="similarity">
    <text evidence="2">Belongs to the outer membrane factor (OMF) (TC 1.B.17) family.</text>
</comment>
<dbReference type="AlphaFoldDB" id="A0A4R8HA25"/>
<dbReference type="RefSeq" id="WP_134115358.1">
    <property type="nucleotide sequence ID" value="NZ_SOEG01000005.1"/>
</dbReference>
<dbReference type="EMBL" id="SOEG01000005">
    <property type="protein sequence ID" value="TDX52669.1"/>
    <property type="molecule type" value="Genomic_DNA"/>
</dbReference>
<dbReference type="PANTHER" id="PTHR30026:SF20">
    <property type="entry name" value="OUTER MEMBRANE PROTEIN TOLC"/>
    <property type="match status" value="1"/>
</dbReference>
<evidence type="ECO:0000256" key="7">
    <source>
        <dbReference type="ARBA" id="ARBA00023237"/>
    </source>
</evidence>
<dbReference type="Gene3D" id="1.20.1600.10">
    <property type="entry name" value="Outer membrane efflux proteins (OEP)"/>
    <property type="match status" value="1"/>
</dbReference>
<dbReference type="Pfam" id="PF02321">
    <property type="entry name" value="OEP"/>
    <property type="match status" value="2"/>
</dbReference>
<evidence type="ECO:0000256" key="1">
    <source>
        <dbReference type="ARBA" id="ARBA00004442"/>
    </source>
</evidence>
<organism evidence="10 11">
    <name type="scientific">Orenia marismortui</name>
    <dbReference type="NCBI Taxonomy" id="46469"/>
    <lineage>
        <taxon>Bacteria</taxon>
        <taxon>Bacillati</taxon>
        <taxon>Bacillota</taxon>
        <taxon>Clostridia</taxon>
        <taxon>Halanaerobiales</taxon>
        <taxon>Halobacteroidaceae</taxon>
        <taxon>Orenia</taxon>
    </lineage>
</organism>
<keyword evidence="4" id="KW-1134">Transmembrane beta strand</keyword>
<evidence type="ECO:0000256" key="9">
    <source>
        <dbReference type="SAM" id="SignalP"/>
    </source>
</evidence>
<dbReference type="PANTHER" id="PTHR30026">
    <property type="entry name" value="OUTER MEMBRANE PROTEIN TOLC"/>
    <property type="match status" value="1"/>
</dbReference>
<evidence type="ECO:0000313" key="11">
    <source>
        <dbReference type="Proteomes" id="UP000295832"/>
    </source>
</evidence>
<proteinExistence type="inferred from homology"/>
<feature type="coiled-coil region" evidence="8">
    <location>
        <begin position="336"/>
        <end position="395"/>
    </location>
</feature>
<keyword evidence="7" id="KW-0998">Cell outer membrane</keyword>
<gene>
    <name evidence="10" type="ORF">C7959_10523</name>
</gene>
<reference evidence="10 11" key="1">
    <citation type="submission" date="2019-03" db="EMBL/GenBank/DDBJ databases">
        <title>Subsurface microbial communities from deep shales in Ohio and West Virginia, USA.</title>
        <authorList>
            <person name="Wrighton K."/>
        </authorList>
    </citation>
    <scope>NUCLEOTIDE SEQUENCE [LARGE SCALE GENOMIC DNA]</scope>
    <source>
        <strain evidence="10 11">MSL 6dP</strain>
    </source>
</reference>
<dbReference type="GO" id="GO:0015288">
    <property type="term" value="F:porin activity"/>
    <property type="evidence" value="ECO:0007669"/>
    <property type="project" value="TreeGrafter"/>
</dbReference>